<evidence type="ECO:0000313" key="1">
    <source>
        <dbReference type="EMBL" id="GBN94260.1"/>
    </source>
</evidence>
<accession>A0A4Y2T2X2</accession>
<gene>
    <name evidence="1" type="ORF">AVEN_27485_1</name>
</gene>
<keyword evidence="2" id="KW-1185">Reference proteome</keyword>
<name>A0A4Y2T2X2_ARAVE</name>
<dbReference type="AlphaFoldDB" id="A0A4Y2T2X2"/>
<proteinExistence type="predicted"/>
<reference evidence="1 2" key="1">
    <citation type="journal article" date="2019" name="Sci. Rep.">
        <title>Orb-weaving spider Araneus ventricosus genome elucidates the spidroin gene catalogue.</title>
        <authorList>
            <person name="Kono N."/>
            <person name="Nakamura H."/>
            <person name="Ohtoshi R."/>
            <person name="Moran D.A.P."/>
            <person name="Shinohara A."/>
            <person name="Yoshida Y."/>
            <person name="Fujiwara M."/>
            <person name="Mori M."/>
            <person name="Tomita M."/>
            <person name="Arakawa K."/>
        </authorList>
    </citation>
    <scope>NUCLEOTIDE SEQUENCE [LARGE SCALE GENOMIC DNA]</scope>
</reference>
<dbReference type="EMBL" id="BGPR01025394">
    <property type="protein sequence ID" value="GBN94260.1"/>
    <property type="molecule type" value="Genomic_DNA"/>
</dbReference>
<sequence>MITKELPLSCSSFRGNLNDVATIAIGNREWSPKSLHRPRAQNLSFLMTECNSIPHHHYTLYIDVRTLAYLALFIYVLVVPPVGQQEGHNTEPS</sequence>
<evidence type="ECO:0000313" key="2">
    <source>
        <dbReference type="Proteomes" id="UP000499080"/>
    </source>
</evidence>
<organism evidence="1 2">
    <name type="scientific">Araneus ventricosus</name>
    <name type="common">Orbweaver spider</name>
    <name type="synonym">Epeira ventricosa</name>
    <dbReference type="NCBI Taxonomy" id="182803"/>
    <lineage>
        <taxon>Eukaryota</taxon>
        <taxon>Metazoa</taxon>
        <taxon>Ecdysozoa</taxon>
        <taxon>Arthropoda</taxon>
        <taxon>Chelicerata</taxon>
        <taxon>Arachnida</taxon>
        <taxon>Araneae</taxon>
        <taxon>Araneomorphae</taxon>
        <taxon>Entelegynae</taxon>
        <taxon>Araneoidea</taxon>
        <taxon>Araneidae</taxon>
        <taxon>Araneus</taxon>
    </lineage>
</organism>
<dbReference type="Proteomes" id="UP000499080">
    <property type="component" value="Unassembled WGS sequence"/>
</dbReference>
<protein>
    <submittedName>
        <fullName evidence="1">Uncharacterized protein</fullName>
    </submittedName>
</protein>
<comment type="caution">
    <text evidence="1">The sequence shown here is derived from an EMBL/GenBank/DDBJ whole genome shotgun (WGS) entry which is preliminary data.</text>
</comment>